<feature type="transmembrane region" description="Helical" evidence="5">
    <location>
        <begin position="79"/>
        <end position="100"/>
    </location>
</feature>
<dbReference type="PANTHER" id="PTHR36917:SF1">
    <property type="entry name" value="INNER MEMBRANE-SPANNING PROTEIN YCIB"/>
    <property type="match status" value="1"/>
</dbReference>
<reference evidence="6" key="1">
    <citation type="submission" date="2018-06" db="EMBL/GenBank/DDBJ databases">
        <authorList>
            <person name="Zhirakovskaya E."/>
        </authorList>
    </citation>
    <scope>NUCLEOTIDE SEQUENCE</scope>
</reference>
<evidence type="ECO:0000256" key="4">
    <source>
        <dbReference type="ARBA" id="ARBA00023136"/>
    </source>
</evidence>
<proteinExistence type="inferred from homology"/>
<dbReference type="HAMAP" id="MF_00189">
    <property type="entry name" value="YciB"/>
    <property type="match status" value="1"/>
</dbReference>
<dbReference type="NCBIfam" id="TIGR00997">
    <property type="entry name" value="ispZ"/>
    <property type="match status" value="1"/>
</dbReference>
<dbReference type="InterPro" id="IPR006008">
    <property type="entry name" value="YciB"/>
</dbReference>
<gene>
    <name evidence="6" type="ORF">MNBD_GAMMA22-14</name>
</gene>
<dbReference type="AlphaFoldDB" id="A0A3B0ZU47"/>
<keyword evidence="4 5" id="KW-0472">Membrane</keyword>
<dbReference type="NCBIfam" id="NF001325">
    <property type="entry name" value="PRK00259.1-3"/>
    <property type="match status" value="1"/>
</dbReference>
<sequence length="192" mass="22060">MKLLFDFFPIVLFFIVFKTNPDETQGMINATAVLILATIVQVAANWIKNRTINKMHVITLVLVLIFGGATIYFQDKMFLIWKVTILYWLFAVVFIASQYIGKSSIIKKTMSHAISLPDNIWLQLNFAWAGFFVFVGVVNLYIAYNYDFGIWVNFKLFGVFGLMFAFIIIQALYISKYVKEDQVDAGSENKSE</sequence>
<protein>
    <submittedName>
        <fullName evidence="6">Intracellular septation protein IspA</fullName>
    </submittedName>
</protein>
<dbReference type="PANTHER" id="PTHR36917">
    <property type="entry name" value="INTRACELLULAR SEPTATION PROTEIN A-RELATED"/>
    <property type="match status" value="1"/>
</dbReference>
<evidence type="ECO:0000256" key="2">
    <source>
        <dbReference type="ARBA" id="ARBA00022692"/>
    </source>
</evidence>
<evidence type="ECO:0000313" key="6">
    <source>
        <dbReference type="EMBL" id="VAW95251.1"/>
    </source>
</evidence>
<name>A0A3B0ZU47_9ZZZZ</name>
<keyword evidence="2 5" id="KW-0812">Transmembrane</keyword>
<evidence type="ECO:0000256" key="1">
    <source>
        <dbReference type="ARBA" id="ARBA00022475"/>
    </source>
</evidence>
<feature type="transmembrane region" description="Helical" evidence="5">
    <location>
        <begin position="28"/>
        <end position="47"/>
    </location>
</feature>
<organism evidence="6">
    <name type="scientific">hydrothermal vent metagenome</name>
    <dbReference type="NCBI Taxonomy" id="652676"/>
    <lineage>
        <taxon>unclassified sequences</taxon>
        <taxon>metagenomes</taxon>
        <taxon>ecological metagenomes</taxon>
    </lineage>
</organism>
<dbReference type="Pfam" id="PF04279">
    <property type="entry name" value="IspA"/>
    <property type="match status" value="1"/>
</dbReference>
<evidence type="ECO:0000256" key="3">
    <source>
        <dbReference type="ARBA" id="ARBA00022989"/>
    </source>
</evidence>
<accession>A0A3B0ZU47</accession>
<feature type="transmembrane region" description="Helical" evidence="5">
    <location>
        <begin position="120"/>
        <end position="144"/>
    </location>
</feature>
<evidence type="ECO:0000256" key="5">
    <source>
        <dbReference type="SAM" id="Phobius"/>
    </source>
</evidence>
<keyword evidence="3 5" id="KW-1133">Transmembrane helix</keyword>
<keyword evidence="1" id="KW-1003">Cell membrane</keyword>
<dbReference type="EMBL" id="UOFS01000022">
    <property type="protein sequence ID" value="VAW95251.1"/>
    <property type="molecule type" value="Genomic_DNA"/>
</dbReference>
<feature type="transmembrane region" description="Helical" evidence="5">
    <location>
        <begin position="54"/>
        <end position="73"/>
    </location>
</feature>
<feature type="transmembrane region" description="Helical" evidence="5">
    <location>
        <begin position="150"/>
        <end position="174"/>
    </location>
</feature>
<dbReference type="GO" id="GO:0005886">
    <property type="term" value="C:plasma membrane"/>
    <property type="evidence" value="ECO:0007669"/>
    <property type="project" value="TreeGrafter"/>
</dbReference>